<keyword evidence="3" id="KW-1185">Reference proteome</keyword>
<dbReference type="PANTHER" id="PTHR12840:SF1">
    <property type="entry name" value="NADH DEHYDROGENASE [UBIQUINONE] 1 BETA SUBCOMPLEX SUBUNIT 8, MITOCHONDRIAL"/>
    <property type="match status" value="1"/>
</dbReference>
<proteinExistence type="predicted"/>
<accession>A0A9N9BAA0</accession>
<keyword evidence="1" id="KW-1133">Transmembrane helix</keyword>
<dbReference type="AlphaFoldDB" id="A0A9N9BAA0"/>
<reference evidence="2" key="1">
    <citation type="submission" date="2021-06" db="EMBL/GenBank/DDBJ databases">
        <authorList>
            <person name="Kallberg Y."/>
            <person name="Tangrot J."/>
            <person name="Rosling A."/>
        </authorList>
    </citation>
    <scope>NUCLEOTIDE SEQUENCE</scope>
    <source>
        <strain evidence="2">MT106</strain>
    </source>
</reference>
<dbReference type="OrthoDB" id="2014058at2759"/>
<name>A0A9N9BAA0_9GLOM</name>
<evidence type="ECO:0000313" key="2">
    <source>
        <dbReference type="EMBL" id="CAG8556436.1"/>
    </source>
</evidence>
<feature type="transmembrane region" description="Helical" evidence="1">
    <location>
        <begin position="115"/>
        <end position="138"/>
    </location>
</feature>
<dbReference type="PANTHER" id="PTHR12840">
    <property type="entry name" value="NADH-UBIQUINONE OXIDOREDUCTASE ASHI SUBUNIT"/>
    <property type="match status" value="1"/>
</dbReference>
<dbReference type="Proteomes" id="UP000789831">
    <property type="component" value="Unassembled WGS sequence"/>
</dbReference>
<dbReference type="InterPro" id="IPR008699">
    <property type="entry name" value="NDUFB8"/>
</dbReference>
<keyword evidence="1" id="KW-0812">Transmembrane</keyword>
<dbReference type="GO" id="GO:0005739">
    <property type="term" value="C:mitochondrion"/>
    <property type="evidence" value="ECO:0007669"/>
    <property type="project" value="InterPro"/>
</dbReference>
<sequence length="180" mass="20466">MRSLVQFSRILSARNTPLPYGLGRRGIPSLIIRQQQVAAYSTRKPPLSISKEGWVEPDPQFGDYPNLPWQYAQLKDPRLGWWDKQERRNFGDPVHKDFEAQDIFAPDIYPITLSFVFKGLAVATGVICAISFIATMTFDPTPDAIPRSFIRDGFPPQFDWSKKDIEGNPVELPSNNKKSI</sequence>
<protein>
    <submittedName>
        <fullName evidence="2">10791_t:CDS:1</fullName>
    </submittedName>
</protein>
<comment type="caution">
    <text evidence="2">The sequence shown here is derived from an EMBL/GenBank/DDBJ whole genome shotgun (WGS) entry which is preliminary data.</text>
</comment>
<evidence type="ECO:0000256" key="1">
    <source>
        <dbReference type="SAM" id="Phobius"/>
    </source>
</evidence>
<organism evidence="2 3">
    <name type="scientific">Ambispora gerdemannii</name>
    <dbReference type="NCBI Taxonomy" id="144530"/>
    <lineage>
        <taxon>Eukaryota</taxon>
        <taxon>Fungi</taxon>
        <taxon>Fungi incertae sedis</taxon>
        <taxon>Mucoromycota</taxon>
        <taxon>Glomeromycotina</taxon>
        <taxon>Glomeromycetes</taxon>
        <taxon>Archaeosporales</taxon>
        <taxon>Ambisporaceae</taxon>
        <taxon>Ambispora</taxon>
    </lineage>
</organism>
<keyword evidence="1" id="KW-0472">Membrane</keyword>
<dbReference type="Pfam" id="PF05821">
    <property type="entry name" value="NDUF_B8"/>
    <property type="match status" value="1"/>
</dbReference>
<evidence type="ECO:0000313" key="3">
    <source>
        <dbReference type="Proteomes" id="UP000789831"/>
    </source>
</evidence>
<dbReference type="EMBL" id="CAJVPL010001163">
    <property type="protein sequence ID" value="CAG8556436.1"/>
    <property type="molecule type" value="Genomic_DNA"/>
</dbReference>
<gene>
    <name evidence="2" type="ORF">AGERDE_LOCUS6933</name>
</gene>